<dbReference type="RefSeq" id="WP_284874764.1">
    <property type="nucleotide sequence ID" value="NZ_CP126970.1"/>
</dbReference>
<reference evidence="2 3" key="1">
    <citation type="submission" date="2023-05" db="EMBL/GenBank/DDBJ databases">
        <title>Corynebacterium suedekumii sp. nov. and Corynebacterium breve sp. nov. isolated from raw cow's milk.</title>
        <authorList>
            <person name="Baer M.K."/>
            <person name="Mehl L."/>
            <person name="Hellmuth R."/>
            <person name="Marke G."/>
            <person name="Lipski A."/>
        </authorList>
    </citation>
    <scope>NUCLEOTIDE SEQUENCE [LARGE SCALE GENOMIC DNA]</scope>
    <source>
        <strain evidence="2 3">LM112</strain>
    </source>
</reference>
<dbReference type="InterPro" id="IPR024498">
    <property type="entry name" value="DUF2786"/>
</dbReference>
<gene>
    <name evidence="2" type="ORF">QP029_13480</name>
</gene>
<sequence length="385" mass="42336">MTSSLFPAFARAFAEADALDRDNGVGDSPGTRYHRHLITMIVDRIATAACRGWAPADLRHLCGAGIDHLLFLAHHRIPATVAAPVRRAWQEQCRPTPRPDYRSAQLEKILDQVDLLPELADAAILTDLDHLEGHPGAAVEADPEQQRILTRITALLRKAESTTFEAEAESLVAKAQQLRQRHRLDTVDTADAADTADGGGSFDDHPLVALRVHLVAPWVRHQFLLLHRVAGANSCSTILMGGQEIASVIGHPQDVRHTVELFHSLNRQRDYFMRTSPGAAEAARAGDTTAYRRAFLLSYAARIGNLLEEANTGLSDTRPGDDRALVLLDDRRAEVDDYLHSAFHRTRSMSFAARHSGGWRDGYAAADSSRLTHDPAVGWDATDQL</sequence>
<protein>
    <submittedName>
        <fullName evidence="2">DUF2786 domain-containing protein</fullName>
    </submittedName>
</protein>
<organism evidence="2 3">
    <name type="scientific">Corynebacterium suedekumii</name>
    <dbReference type="NCBI Taxonomy" id="3049801"/>
    <lineage>
        <taxon>Bacteria</taxon>
        <taxon>Bacillati</taxon>
        <taxon>Actinomycetota</taxon>
        <taxon>Actinomycetes</taxon>
        <taxon>Mycobacteriales</taxon>
        <taxon>Corynebacteriaceae</taxon>
        <taxon>Corynebacterium</taxon>
    </lineage>
</organism>
<dbReference type="EMBL" id="CP126970">
    <property type="protein sequence ID" value="WIM70171.1"/>
    <property type="molecule type" value="Genomic_DNA"/>
</dbReference>
<dbReference type="Pfam" id="PF10979">
    <property type="entry name" value="DUF2786"/>
    <property type="match status" value="1"/>
</dbReference>
<evidence type="ECO:0000313" key="2">
    <source>
        <dbReference type="EMBL" id="WIM70171.1"/>
    </source>
</evidence>
<evidence type="ECO:0000259" key="1">
    <source>
        <dbReference type="Pfam" id="PF10979"/>
    </source>
</evidence>
<proteinExistence type="predicted"/>
<dbReference type="Proteomes" id="UP001238805">
    <property type="component" value="Chromosome"/>
</dbReference>
<name>A0ABY8VKJ6_9CORY</name>
<evidence type="ECO:0000313" key="3">
    <source>
        <dbReference type="Proteomes" id="UP001238805"/>
    </source>
</evidence>
<accession>A0ABY8VKJ6</accession>
<feature type="domain" description="DUF2786" evidence="1">
    <location>
        <begin position="147"/>
        <end position="185"/>
    </location>
</feature>
<keyword evidence="3" id="KW-1185">Reference proteome</keyword>